<accession>A0A6A6S2B6</accession>
<keyword evidence="1" id="KW-1133">Transmembrane helix</keyword>
<gene>
    <name evidence="2" type="ORF">P280DRAFT_526727</name>
</gene>
<dbReference type="EMBL" id="MU006785">
    <property type="protein sequence ID" value="KAF2640384.1"/>
    <property type="molecule type" value="Genomic_DNA"/>
</dbReference>
<feature type="transmembrane region" description="Helical" evidence="1">
    <location>
        <begin position="112"/>
        <end position="130"/>
    </location>
</feature>
<keyword evidence="3" id="KW-1185">Reference proteome</keyword>
<protein>
    <submittedName>
        <fullName evidence="2">Uncharacterized protein</fullName>
    </submittedName>
</protein>
<reference evidence="2" key="1">
    <citation type="journal article" date="2020" name="Stud. Mycol.">
        <title>101 Dothideomycetes genomes: a test case for predicting lifestyles and emergence of pathogens.</title>
        <authorList>
            <person name="Haridas S."/>
            <person name="Albert R."/>
            <person name="Binder M."/>
            <person name="Bloem J."/>
            <person name="Labutti K."/>
            <person name="Salamov A."/>
            <person name="Andreopoulos B."/>
            <person name="Baker S."/>
            <person name="Barry K."/>
            <person name="Bills G."/>
            <person name="Bluhm B."/>
            <person name="Cannon C."/>
            <person name="Castanera R."/>
            <person name="Culley D."/>
            <person name="Daum C."/>
            <person name="Ezra D."/>
            <person name="Gonzalez J."/>
            <person name="Henrissat B."/>
            <person name="Kuo A."/>
            <person name="Liang C."/>
            <person name="Lipzen A."/>
            <person name="Lutzoni F."/>
            <person name="Magnuson J."/>
            <person name="Mondo S."/>
            <person name="Nolan M."/>
            <person name="Ohm R."/>
            <person name="Pangilinan J."/>
            <person name="Park H.-J."/>
            <person name="Ramirez L."/>
            <person name="Alfaro M."/>
            <person name="Sun H."/>
            <person name="Tritt A."/>
            <person name="Yoshinaga Y."/>
            <person name="Zwiers L.-H."/>
            <person name="Turgeon B."/>
            <person name="Goodwin S."/>
            <person name="Spatafora J."/>
            <person name="Crous P."/>
            <person name="Grigoriev I."/>
        </authorList>
    </citation>
    <scope>NUCLEOTIDE SEQUENCE</scope>
    <source>
        <strain evidence="2">CBS 473.64</strain>
    </source>
</reference>
<organism evidence="2 3">
    <name type="scientific">Massarina eburnea CBS 473.64</name>
    <dbReference type="NCBI Taxonomy" id="1395130"/>
    <lineage>
        <taxon>Eukaryota</taxon>
        <taxon>Fungi</taxon>
        <taxon>Dikarya</taxon>
        <taxon>Ascomycota</taxon>
        <taxon>Pezizomycotina</taxon>
        <taxon>Dothideomycetes</taxon>
        <taxon>Pleosporomycetidae</taxon>
        <taxon>Pleosporales</taxon>
        <taxon>Massarineae</taxon>
        <taxon>Massarinaceae</taxon>
        <taxon>Massarina</taxon>
    </lineage>
</organism>
<keyword evidence="1" id="KW-0812">Transmembrane</keyword>
<sequence>MGSRLSKTIKDSLGEAKRDLTSISWKGWLTGLGLFIWISVLIAVALLLAVSLIASYPEGVACTPDGTFSLSPDSYINSNYRGFFQISVAFGRMEFRYAKMIDIIWDMVFGRGLQAIMSFVSWHVFALYITTSMETTPVTF</sequence>
<name>A0A6A6S2B6_9PLEO</name>
<evidence type="ECO:0000313" key="3">
    <source>
        <dbReference type="Proteomes" id="UP000799753"/>
    </source>
</evidence>
<proteinExistence type="predicted"/>
<dbReference type="OrthoDB" id="3903561at2759"/>
<feature type="transmembrane region" description="Helical" evidence="1">
    <location>
        <begin position="27"/>
        <end position="54"/>
    </location>
</feature>
<dbReference type="Proteomes" id="UP000799753">
    <property type="component" value="Unassembled WGS sequence"/>
</dbReference>
<evidence type="ECO:0000313" key="2">
    <source>
        <dbReference type="EMBL" id="KAF2640384.1"/>
    </source>
</evidence>
<evidence type="ECO:0000256" key="1">
    <source>
        <dbReference type="SAM" id="Phobius"/>
    </source>
</evidence>
<keyword evidence="1" id="KW-0472">Membrane</keyword>
<dbReference type="AlphaFoldDB" id="A0A6A6S2B6"/>